<evidence type="ECO:0000259" key="2">
    <source>
        <dbReference type="Pfam" id="PF00117"/>
    </source>
</evidence>
<dbReference type="SUPFAM" id="SSF52317">
    <property type="entry name" value="Class I glutamine amidotransferase-like"/>
    <property type="match status" value="1"/>
</dbReference>
<dbReference type="InterPro" id="IPR044992">
    <property type="entry name" value="ChyE-like"/>
</dbReference>
<dbReference type="AlphaFoldDB" id="A0A919JVH8"/>
<reference evidence="3" key="1">
    <citation type="submission" date="2021-01" db="EMBL/GenBank/DDBJ databases">
        <title>Whole genome shotgun sequence of Actinoplanes rishiriensis NBRC 108556.</title>
        <authorList>
            <person name="Komaki H."/>
            <person name="Tamura T."/>
        </authorList>
    </citation>
    <scope>NUCLEOTIDE SEQUENCE</scope>
    <source>
        <strain evidence="3">NBRC 108556</strain>
    </source>
</reference>
<name>A0A919JVH8_9ACTN</name>
<dbReference type="InterPro" id="IPR029062">
    <property type="entry name" value="Class_I_gatase-like"/>
</dbReference>
<organism evidence="3 4">
    <name type="scientific">Paractinoplanes rishiriensis</name>
    <dbReference type="NCBI Taxonomy" id="1050105"/>
    <lineage>
        <taxon>Bacteria</taxon>
        <taxon>Bacillati</taxon>
        <taxon>Actinomycetota</taxon>
        <taxon>Actinomycetes</taxon>
        <taxon>Micromonosporales</taxon>
        <taxon>Micromonosporaceae</taxon>
        <taxon>Paractinoplanes</taxon>
    </lineage>
</organism>
<accession>A0A919JVH8</accession>
<dbReference type="Pfam" id="PF00117">
    <property type="entry name" value="GATase"/>
    <property type="match status" value="1"/>
</dbReference>
<keyword evidence="3" id="KW-0315">Glutamine amidotransferase</keyword>
<comment type="caution">
    <text evidence="3">The sequence shown here is derived from an EMBL/GenBank/DDBJ whole genome shotgun (WGS) entry which is preliminary data.</text>
</comment>
<dbReference type="CDD" id="cd01741">
    <property type="entry name" value="GATase1_1"/>
    <property type="match status" value="1"/>
</dbReference>
<dbReference type="PANTHER" id="PTHR42695:SF5">
    <property type="entry name" value="GLUTAMINE AMIDOTRANSFERASE YLR126C-RELATED"/>
    <property type="match status" value="1"/>
</dbReference>
<dbReference type="InterPro" id="IPR017926">
    <property type="entry name" value="GATASE"/>
</dbReference>
<dbReference type="PANTHER" id="PTHR42695">
    <property type="entry name" value="GLUTAMINE AMIDOTRANSFERASE YLR126C-RELATED"/>
    <property type="match status" value="1"/>
</dbReference>
<evidence type="ECO:0000256" key="1">
    <source>
        <dbReference type="SAM" id="MobiDB-lite"/>
    </source>
</evidence>
<dbReference type="PROSITE" id="PS51273">
    <property type="entry name" value="GATASE_TYPE_1"/>
    <property type="match status" value="1"/>
</dbReference>
<dbReference type="Gene3D" id="3.40.50.880">
    <property type="match status" value="1"/>
</dbReference>
<sequence length="242" mass="26662">MSPLGPVAERFTEHGYDIAYHPVVAEEHFHAPTVTTSFPDFTHFDAVLLMGAPWSTYDHTLIGSWVLPEMHQLRQADSAGVPVFGICFGGQLLAAVHGGRVTPAPTPEIGWTAVTTDDESLVPSGPWFEWHYDRWHLPPTAVELARSPAASQAFVLRRNLAVQFHPELTPAMLTGWLNHGGAAKATEQGRDPASLLIETNRQAAAAAQRSRALVDGFIKLTSSRQEPEPAPRRRWPDRRPQS</sequence>
<protein>
    <submittedName>
        <fullName evidence="3">Glutamine amidotransferase</fullName>
    </submittedName>
</protein>
<evidence type="ECO:0000313" key="3">
    <source>
        <dbReference type="EMBL" id="GIE94187.1"/>
    </source>
</evidence>
<dbReference type="EMBL" id="BOMV01000011">
    <property type="protein sequence ID" value="GIE94187.1"/>
    <property type="molecule type" value="Genomic_DNA"/>
</dbReference>
<feature type="domain" description="Glutamine amidotransferase" evidence="2">
    <location>
        <begin position="41"/>
        <end position="170"/>
    </location>
</feature>
<dbReference type="GO" id="GO:0005829">
    <property type="term" value="C:cytosol"/>
    <property type="evidence" value="ECO:0007669"/>
    <property type="project" value="TreeGrafter"/>
</dbReference>
<proteinExistence type="predicted"/>
<evidence type="ECO:0000313" key="4">
    <source>
        <dbReference type="Proteomes" id="UP000636960"/>
    </source>
</evidence>
<gene>
    <name evidence="3" type="ORF">Ari01nite_16520</name>
</gene>
<dbReference type="Proteomes" id="UP000636960">
    <property type="component" value="Unassembled WGS sequence"/>
</dbReference>
<feature type="region of interest" description="Disordered" evidence="1">
    <location>
        <begin position="219"/>
        <end position="242"/>
    </location>
</feature>
<keyword evidence="4" id="KW-1185">Reference proteome</keyword>